<reference evidence="2 3" key="1">
    <citation type="journal article" date="2019" name="Sci. Rep.">
        <title>Differences in resource use lead to coexistence of seed-transmitted microbial populations.</title>
        <authorList>
            <person name="Torres-Cortes G."/>
            <person name="Garcia B.J."/>
            <person name="Compant S."/>
            <person name="Rezki S."/>
            <person name="Jones P."/>
            <person name="Preveaux A."/>
            <person name="Briand M."/>
            <person name="Roulet A."/>
            <person name="Bouchez O."/>
            <person name="Jacobson D."/>
            <person name="Barret M."/>
        </authorList>
    </citation>
    <scope>NUCLEOTIDE SEQUENCE [LARGE SCALE GENOMIC DNA]</scope>
    <source>
        <strain evidence="2 3">CFBP13511</strain>
    </source>
</reference>
<feature type="region of interest" description="Disordered" evidence="1">
    <location>
        <begin position="61"/>
        <end position="81"/>
    </location>
</feature>
<evidence type="ECO:0000313" key="3">
    <source>
        <dbReference type="Proteomes" id="UP000306393"/>
    </source>
</evidence>
<protein>
    <submittedName>
        <fullName evidence="2">Uncharacterized protein</fullName>
    </submittedName>
</protein>
<feature type="region of interest" description="Disordered" evidence="1">
    <location>
        <begin position="1"/>
        <end position="28"/>
    </location>
</feature>
<dbReference type="AlphaFoldDB" id="A0A4U3F9P8"/>
<dbReference type="Proteomes" id="UP000306393">
    <property type="component" value="Unassembled WGS sequence"/>
</dbReference>
<evidence type="ECO:0000313" key="2">
    <source>
        <dbReference type="EMBL" id="TKJ90331.1"/>
    </source>
</evidence>
<gene>
    <name evidence="2" type="ORF">EpCFBP13511_10685</name>
</gene>
<comment type="caution">
    <text evidence="2">The sequence shown here is derived from an EMBL/GenBank/DDBJ whole genome shotgun (WGS) entry which is preliminary data.</text>
</comment>
<name>A0A4U3F9P8_9GAMM</name>
<accession>A0A4U3F9P8</accession>
<organism evidence="2 3">
    <name type="scientific">Erwinia persicina</name>
    <dbReference type="NCBI Taxonomy" id="55211"/>
    <lineage>
        <taxon>Bacteria</taxon>
        <taxon>Pseudomonadati</taxon>
        <taxon>Pseudomonadota</taxon>
        <taxon>Gammaproteobacteria</taxon>
        <taxon>Enterobacterales</taxon>
        <taxon>Erwiniaceae</taxon>
        <taxon>Erwinia</taxon>
    </lineage>
</organism>
<sequence length="81" mass="8557">MAEGKYKVSQKGEDGGVPGTLSGMPGLRAKKLKGRLPPARPFCYGIVWVLCSAGKAISPACRPSSQPRITGPFPARQTASW</sequence>
<feature type="compositionally biased region" description="Basic and acidic residues" evidence="1">
    <location>
        <begin position="1"/>
        <end position="14"/>
    </location>
</feature>
<dbReference type="EMBL" id="QGAC01000009">
    <property type="protein sequence ID" value="TKJ90331.1"/>
    <property type="molecule type" value="Genomic_DNA"/>
</dbReference>
<proteinExistence type="predicted"/>
<evidence type="ECO:0000256" key="1">
    <source>
        <dbReference type="SAM" id="MobiDB-lite"/>
    </source>
</evidence>